<evidence type="ECO:0000313" key="8">
    <source>
        <dbReference type="EMBL" id="CAF9940104.1"/>
    </source>
</evidence>
<dbReference type="SUPFAM" id="SSF51735">
    <property type="entry name" value="NAD(P)-binding Rossmann-fold domains"/>
    <property type="match status" value="1"/>
</dbReference>
<dbReference type="Proteomes" id="UP000664521">
    <property type="component" value="Unassembled WGS sequence"/>
</dbReference>
<dbReference type="Gene3D" id="3.40.50.720">
    <property type="entry name" value="NAD(P)-binding Rossmann-like Domain"/>
    <property type="match status" value="1"/>
</dbReference>
<dbReference type="InterPro" id="IPR020843">
    <property type="entry name" value="ER"/>
</dbReference>
<evidence type="ECO:0000256" key="3">
    <source>
        <dbReference type="ARBA" id="ARBA00022723"/>
    </source>
</evidence>
<dbReference type="InterPro" id="IPR013154">
    <property type="entry name" value="ADH-like_N"/>
</dbReference>
<proteinExistence type="inferred from homology"/>
<evidence type="ECO:0000256" key="1">
    <source>
        <dbReference type="ARBA" id="ARBA00001947"/>
    </source>
</evidence>
<sequence length="370" mass="39009">MSISDIPAKMLAAQVVEFNQPHKIHTIPTPTSLGSHDLLLKTAVASLCHTDSMVTAGRMGTPLPCTASHEGTGTVIATGASVLPNDFKPGDRVMAGLPRSRCANCADCRGPDKLKHYCAHVQGYVGVTLDGAFAEYMVVDARESSRIPDSVAWETAAPLACAGVTVWGGLLRADLKAGETVALVGAGGGLGHLGCRFAKALGLRVVGIEAREEALRLARECGADVVVDARKGDEEVVKEVQKVTEGRGADATLNLSDADTAAGLACKVTKMHGLMVQIAQPPSVSIPMEQFIFRDIRVHGSLLASRTDAQRMLDLVAAENITVKTNPFFGLRQLPRLIELAQSGQMAGKGVLVMDEGEEAGVRERLGVRS</sequence>
<keyword evidence="3" id="KW-0479">Metal-binding</keyword>
<comment type="cofactor">
    <cofactor evidence="1">
        <name>Zn(2+)</name>
        <dbReference type="ChEBI" id="CHEBI:29105"/>
    </cofactor>
</comment>
<dbReference type="GO" id="GO:0046872">
    <property type="term" value="F:metal ion binding"/>
    <property type="evidence" value="ECO:0007669"/>
    <property type="project" value="UniProtKB-KW"/>
</dbReference>
<protein>
    <recommendedName>
        <fullName evidence="7">Enoyl reductase (ER) domain-containing protein</fullName>
    </recommendedName>
</protein>
<dbReference type="InterPro" id="IPR036291">
    <property type="entry name" value="NAD(P)-bd_dom_sf"/>
</dbReference>
<dbReference type="InterPro" id="IPR013149">
    <property type="entry name" value="ADH-like_C"/>
</dbReference>
<comment type="similarity">
    <text evidence="2">Belongs to the zinc-containing alcohol dehydrogenase family.</text>
</comment>
<dbReference type="FunFam" id="3.40.50.720:FF:000039">
    <property type="entry name" value="Alcohol dehydrogenase AdhP"/>
    <property type="match status" value="1"/>
</dbReference>
<dbReference type="PANTHER" id="PTHR42940">
    <property type="entry name" value="ALCOHOL DEHYDROGENASE 1-RELATED"/>
    <property type="match status" value="1"/>
</dbReference>
<dbReference type="GO" id="GO:0005737">
    <property type="term" value="C:cytoplasm"/>
    <property type="evidence" value="ECO:0007669"/>
    <property type="project" value="TreeGrafter"/>
</dbReference>
<dbReference type="Pfam" id="PF08240">
    <property type="entry name" value="ADH_N"/>
    <property type="match status" value="1"/>
</dbReference>
<keyword evidence="4" id="KW-0862">Zinc</keyword>
<reference evidence="8" key="1">
    <citation type="submission" date="2021-03" db="EMBL/GenBank/DDBJ databases">
        <authorList>
            <person name="Tagirdzhanova G."/>
        </authorList>
    </citation>
    <scope>NUCLEOTIDE SEQUENCE</scope>
</reference>
<dbReference type="AlphaFoldDB" id="A0A8H3J3N0"/>
<name>A0A8H3J3N0_9LECA</name>
<keyword evidence="9" id="KW-1185">Reference proteome</keyword>
<keyword evidence="5" id="KW-0560">Oxidoreductase</keyword>
<evidence type="ECO:0000313" key="9">
    <source>
        <dbReference type="Proteomes" id="UP000664521"/>
    </source>
</evidence>
<evidence type="ECO:0000256" key="2">
    <source>
        <dbReference type="ARBA" id="ARBA00008072"/>
    </source>
</evidence>
<feature type="domain" description="Enoyl reductase (ER)" evidence="7">
    <location>
        <begin position="19"/>
        <end position="352"/>
    </location>
</feature>
<dbReference type="GO" id="GO:0004022">
    <property type="term" value="F:alcohol dehydrogenase (NAD+) activity"/>
    <property type="evidence" value="ECO:0007669"/>
    <property type="project" value="TreeGrafter"/>
</dbReference>
<gene>
    <name evidence="8" type="ORF">HETSPECPRED_002167</name>
</gene>
<evidence type="ECO:0000256" key="5">
    <source>
        <dbReference type="ARBA" id="ARBA00023002"/>
    </source>
</evidence>
<dbReference type="OrthoDB" id="256333at2759"/>
<dbReference type="PANTHER" id="PTHR42940:SF8">
    <property type="entry name" value="VACUOLAR PROTEIN SORTING-ASSOCIATED PROTEIN 11"/>
    <property type="match status" value="1"/>
</dbReference>
<comment type="caution">
    <text evidence="8">The sequence shown here is derived from an EMBL/GenBank/DDBJ whole genome shotgun (WGS) entry which is preliminary data.</text>
</comment>
<dbReference type="InterPro" id="IPR011032">
    <property type="entry name" value="GroES-like_sf"/>
</dbReference>
<evidence type="ECO:0000256" key="4">
    <source>
        <dbReference type="ARBA" id="ARBA00022833"/>
    </source>
</evidence>
<dbReference type="Pfam" id="PF00107">
    <property type="entry name" value="ADH_zinc_N"/>
    <property type="match status" value="1"/>
</dbReference>
<accession>A0A8H3J3N0</accession>
<dbReference type="EMBL" id="CAJPDS010000145">
    <property type="protein sequence ID" value="CAF9940104.1"/>
    <property type="molecule type" value="Genomic_DNA"/>
</dbReference>
<evidence type="ECO:0000256" key="6">
    <source>
        <dbReference type="ARBA" id="ARBA00023027"/>
    </source>
</evidence>
<organism evidence="8 9">
    <name type="scientific">Heterodermia speciosa</name>
    <dbReference type="NCBI Taxonomy" id="116794"/>
    <lineage>
        <taxon>Eukaryota</taxon>
        <taxon>Fungi</taxon>
        <taxon>Dikarya</taxon>
        <taxon>Ascomycota</taxon>
        <taxon>Pezizomycotina</taxon>
        <taxon>Lecanoromycetes</taxon>
        <taxon>OSLEUM clade</taxon>
        <taxon>Lecanoromycetidae</taxon>
        <taxon>Caliciales</taxon>
        <taxon>Physciaceae</taxon>
        <taxon>Heterodermia</taxon>
    </lineage>
</organism>
<dbReference type="SMART" id="SM00829">
    <property type="entry name" value="PKS_ER"/>
    <property type="match status" value="1"/>
</dbReference>
<evidence type="ECO:0000259" key="7">
    <source>
        <dbReference type="SMART" id="SM00829"/>
    </source>
</evidence>
<keyword evidence="6" id="KW-0520">NAD</keyword>
<dbReference type="Gene3D" id="3.90.180.10">
    <property type="entry name" value="Medium-chain alcohol dehydrogenases, catalytic domain"/>
    <property type="match status" value="1"/>
</dbReference>
<dbReference type="SUPFAM" id="SSF50129">
    <property type="entry name" value="GroES-like"/>
    <property type="match status" value="1"/>
</dbReference>